<reference evidence="1 2" key="1">
    <citation type="submission" date="2023-03" db="EMBL/GenBank/DDBJ databases">
        <title>High recombination rates correlate with genetic variation in Cardiocondyla obscurior ants.</title>
        <authorList>
            <person name="Errbii M."/>
        </authorList>
    </citation>
    <scope>NUCLEOTIDE SEQUENCE [LARGE SCALE GENOMIC DNA]</scope>
    <source>
        <strain evidence="1">Alpha-2009</strain>
        <tissue evidence="1">Whole body</tissue>
    </source>
</reference>
<evidence type="ECO:0000313" key="1">
    <source>
        <dbReference type="EMBL" id="KAL0120850.1"/>
    </source>
</evidence>
<dbReference type="EMBL" id="JADYXP020000007">
    <property type="protein sequence ID" value="KAL0120850.1"/>
    <property type="molecule type" value="Genomic_DNA"/>
</dbReference>
<dbReference type="Proteomes" id="UP001430953">
    <property type="component" value="Unassembled WGS sequence"/>
</dbReference>
<gene>
    <name evidence="1" type="ORF">PUN28_008497</name>
</gene>
<name>A0AAW2G0C3_9HYME</name>
<evidence type="ECO:0000313" key="2">
    <source>
        <dbReference type="Proteomes" id="UP001430953"/>
    </source>
</evidence>
<dbReference type="AlphaFoldDB" id="A0AAW2G0C3"/>
<proteinExistence type="predicted"/>
<protein>
    <submittedName>
        <fullName evidence="1">Uncharacterized protein</fullName>
    </submittedName>
</protein>
<accession>A0AAW2G0C3</accession>
<organism evidence="1 2">
    <name type="scientific">Cardiocondyla obscurior</name>
    <dbReference type="NCBI Taxonomy" id="286306"/>
    <lineage>
        <taxon>Eukaryota</taxon>
        <taxon>Metazoa</taxon>
        <taxon>Ecdysozoa</taxon>
        <taxon>Arthropoda</taxon>
        <taxon>Hexapoda</taxon>
        <taxon>Insecta</taxon>
        <taxon>Pterygota</taxon>
        <taxon>Neoptera</taxon>
        <taxon>Endopterygota</taxon>
        <taxon>Hymenoptera</taxon>
        <taxon>Apocrita</taxon>
        <taxon>Aculeata</taxon>
        <taxon>Formicoidea</taxon>
        <taxon>Formicidae</taxon>
        <taxon>Myrmicinae</taxon>
        <taxon>Cardiocondyla</taxon>
    </lineage>
</organism>
<sequence length="111" mass="13086">MNIYLFRIVRTNAIAFCKKGNYRDFRNVSVKIIGKLECRNLTLNLRSRTNNFFIIYRRQINTNKSYNIAYHATHYIKLNTLVTLDVTCQSIYLPNTFVVQVNRRVVVAAHL</sequence>
<comment type="caution">
    <text evidence="1">The sequence shown here is derived from an EMBL/GenBank/DDBJ whole genome shotgun (WGS) entry which is preliminary data.</text>
</comment>
<keyword evidence="2" id="KW-1185">Reference proteome</keyword>